<accession>A0ABT3B876</accession>
<gene>
    <name evidence="1" type="ORF">OGM63_29395</name>
</gene>
<evidence type="ECO:0000313" key="1">
    <source>
        <dbReference type="EMBL" id="MCV3217577.1"/>
    </source>
</evidence>
<evidence type="ECO:0008006" key="3">
    <source>
        <dbReference type="Google" id="ProtNLM"/>
    </source>
</evidence>
<dbReference type="Gene3D" id="1.10.10.10">
    <property type="entry name" value="Winged helix-like DNA-binding domain superfamily/Winged helix DNA-binding domain"/>
    <property type="match status" value="1"/>
</dbReference>
<protein>
    <recommendedName>
        <fullName evidence="3">Helix-turn-helix domain-containing protein</fullName>
    </recommendedName>
</protein>
<name>A0ABT3B876_9CYAN</name>
<dbReference type="InterPro" id="IPR036388">
    <property type="entry name" value="WH-like_DNA-bd_sf"/>
</dbReference>
<evidence type="ECO:0000313" key="2">
    <source>
        <dbReference type="Proteomes" id="UP001526143"/>
    </source>
</evidence>
<organism evidence="1 2">
    <name type="scientific">Plectonema radiosum NIES-515</name>
    <dbReference type="NCBI Taxonomy" id="2986073"/>
    <lineage>
        <taxon>Bacteria</taxon>
        <taxon>Bacillati</taxon>
        <taxon>Cyanobacteriota</taxon>
        <taxon>Cyanophyceae</taxon>
        <taxon>Oscillatoriophycideae</taxon>
        <taxon>Oscillatoriales</taxon>
        <taxon>Microcoleaceae</taxon>
        <taxon>Plectonema</taxon>
    </lineage>
</organism>
<dbReference type="Proteomes" id="UP001526143">
    <property type="component" value="Unassembled WGS sequence"/>
</dbReference>
<reference evidence="1 2" key="1">
    <citation type="submission" date="2022-10" db="EMBL/GenBank/DDBJ databases">
        <title>Identification of biosynthetic pathway for the production of the potent trypsin inhibitor radiosumin.</title>
        <authorList>
            <person name="Fewer D.P."/>
            <person name="Delbaje E."/>
            <person name="Ouyang X."/>
            <person name="Agostino P.D."/>
            <person name="Wahlsten M."/>
            <person name="Jokela J."/>
            <person name="Permi P."/>
            <person name="Haapaniemi E."/>
            <person name="Koistinen H."/>
        </authorList>
    </citation>
    <scope>NUCLEOTIDE SEQUENCE [LARGE SCALE GENOMIC DNA]</scope>
    <source>
        <strain evidence="1 2">NIES-515</strain>
    </source>
</reference>
<proteinExistence type="predicted"/>
<keyword evidence="2" id="KW-1185">Reference proteome</keyword>
<dbReference type="RefSeq" id="WP_263749302.1">
    <property type="nucleotide sequence ID" value="NZ_JAOWRF010000417.1"/>
</dbReference>
<sequence>MSLVPDASMSGVELSGFYQTPNHMAMKAIRAKLTSADWCVWSYLQMIDPYGDRFVDIPNHKKIAEIVGLSEKSVKRSVYKLEELGFYDTEVLAMKGKNLAGNALRANKKTDRVVQKRTKLSSQRQSCPNEALESLLCRYCKSYYPLNIQEEIKDTTETEGSALKIFERYEEKLKLYGINKNIWKDGAIAPNPKMKSILDAIALISKETAEHNIKAFIYRVGK</sequence>
<dbReference type="EMBL" id="JAOWRF010000417">
    <property type="protein sequence ID" value="MCV3217577.1"/>
    <property type="molecule type" value="Genomic_DNA"/>
</dbReference>
<comment type="caution">
    <text evidence="1">The sequence shown here is derived from an EMBL/GenBank/DDBJ whole genome shotgun (WGS) entry which is preliminary data.</text>
</comment>